<comment type="caution">
    <text evidence="1">The sequence shown here is derived from an EMBL/GenBank/DDBJ whole genome shotgun (WGS) entry which is preliminary data.</text>
</comment>
<proteinExistence type="predicted"/>
<dbReference type="InterPro" id="IPR035069">
    <property type="entry name" value="TTHA1013/TTHA0281-like"/>
</dbReference>
<dbReference type="EMBL" id="WLCI01000020">
    <property type="protein sequence ID" value="MTB97186.1"/>
    <property type="molecule type" value="Genomic_DNA"/>
</dbReference>
<reference evidence="1 2" key="1">
    <citation type="submission" date="2019-10" db="EMBL/GenBank/DDBJ databases">
        <title>Nocardioides novel species isolated from the excrement of Marmot.</title>
        <authorList>
            <person name="Zhang G."/>
        </authorList>
    </citation>
    <scope>NUCLEOTIDE SEQUENCE [LARGE SCALE GENOMIC DNA]</scope>
    <source>
        <strain evidence="2">zg-579</strain>
    </source>
</reference>
<evidence type="ECO:0000313" key="1">
    <source>
        <dbReference type="EMBL" id="MTB97186.1"/>
    </source>
</evidence>
<dbReference type="RefSeq" id="WP_154616969.1">
    <property type="nucleotide sequence ID" value="NZ_CP053660.1"/>
</dbReference>
<gene>
    <name evidence="1" type="ORF">GGQ22_19125</name>
</gene>
<accession>A0A6I3JFU4</accession>
<evidence type="ECO:0000313" key="2">
    <source>
        <dbReference type="Proteomes" id="UP000433406"/>
    </source>
</evidence>
<name>A0A6I3JFU4_9ACTN</name>
<dbReference type="Proteomes" id="UP000433406">
    <property type="component" value="Unassembled WGS sequence"/>
</dbReference>
<dbReference type="SUPFAM" id="SSF143100">
    <property type="entry name" value="TTHA1013/TTHA0281-like"/>
    <property type="match status" value="1"/>
</dbReference>
<sequence length="117" mass="12520">MIVRVRYHREAGTVWADSPDVEGFVVTGSDLVEVRDLVREGLPFYLDTSDIDVREVLDESSAPVVQSSFGSELSILQLQGGSQAVGGVRKADLAVPHVRAPRGTLKTVSSTKVPATA</sequence>
<organism evidence="1 2">
    <name type="scientific">Nocardioides marmotae</name>
    <dbReference type="NCBI Taxonomy" id="2663857"/>
    <lineage>
        <taxon>Bacteria</taxon>
        <taxon>Bacillati</taxon>
        <taxon>Actinomycetota</taxon>
        <taxon>Actinomycetes</taxon>
        <taxon>Propionibacteriales</taxon>
        <taxon>Nocardioidaceae</taxon>
        <taxon>Nocardioides</taxon>
    </lineage>
</organism>
<keyword evidence="2" id="KW-1185">Reference proteome</keyword>
<protein>
    <submittedName>
        <fullName evidence="1">Uncharacterized protein</fullName>
    </submittedName>
</protein>
<dbReference type="AlphaFoldDB" id="A0A6I3JFU4"/>